<dbReference type="RefSeq" id="WP_187717183.1">
    <property type="nucleotide sequence ID" value="NZ_JACTAH010000001.1"/>
</dbReference>
<dbReference type="NCBIfam" id="TIGR03784">
    <property type="entry name" value="marine_sortase"/>
    <property type="match status" value="1"/>
</dbReference>
<dbReference type="GO" id="GO:0016787">
    <property type="term" value="F:hydrolase activity"/>
    <property type="evidence" value="ECO:0007669"/>
    <property type="project" value="UniProtKB-KW"/>
</dbReference>
<dbReference type="InterPro" id="IPR041999">
    <property type="entry name" value="Sortase_D_1"/>
</dbReference>
<dbReference type="EMBL" id="JACYTO010000001">
    <property type="protein sequence ID" value="MBD8502398.1"/>
    <property type="molecule type" value="Genomic_DNA"/>
</dbReference>
<evidence type="ECO:0000256" key="1">
    <source>
        <dbReference type="ARBA" id="ARBA00022801"/>
    </source>
</evidence>
<keyword evidence="1 3" id="KW-0378">Hydrolase</keyword>
<gene>
    <name evidence="3" type="ORF">IFO67_05840</name>
</gene>
<accession>A0ABR9B7R3</accession>
<keyword evidence="4" id="KW-1185">Reference proteome</keyword>
<dbReference type="SUPFAM" id="SSF63817">
    <property type="entry name" value="Sortase"/>
    <property type="match status" value="1"/>
</dbReference>
<organism evidence="3 4">
    <name type="scientific">Thauera sedimentorum</name>
    <dbReference type="NCBI Taxonomy" id="2767595"/>
    <lineage>
        <taxon>Bacteria</taxon>
        <taxon>Pseudomonadati</taxon>
        <taxon>Pseudomonadota</taxon>
        <taxon>Betaproteobacteria</taxon>
        <taxon>Rhodocyclales</taxon>
        <taxon>Zoogloeaceae</taxon>
        <taxon>Thauera</taxon>
    </lineage>
</organism>
<dbReference type="Proteomes" id="UP000603602">
    <property type="component" value="Unassembled WGS sequence"/>
</dbReference>
<dbReference type="InterPro" id="IPR023365">
    <property type="entry name" value="Sortase_dom-sf"/>
</dbReference>
<dbReference type="Pfam" id="PF04203">
    <property type="entry name" value="Sortase"/>
    <property type="match status" value="1"/>
</dbReference>
<proteinExistence type="predicted"/>
<protein>
    <submittedName>
        <fullName evidence="3">Class GN sortase</fullName>
        <ecNumber evidence="3">3.4.22.-</ecNumber>
    </submittedName>
</protein>
<dbReference type="Gene3D" id="2.40.260.10">
    <property type="entry name" value="Sortase"/>
    <property type="match status" value="1"/>
</dbReference>
<sequence>MRSLQACHHCNSKDFLGVECAWPAAACLGPALARTRRQQWRTRVLRTAAALALAAGLWQFGQAGYIHAKAWLAQVLIGQAWAETQAGATQVKPWPWADTWPVARLRAPGQGVDLFVLAGADGRTIAFGPGHMYGTALPGEDGNSVLGAHRDTHFAFLQWLEDGSELEIETAAGETLHYRVADTRVVDKNDLSPLAQPRDGRQLTLVTCWPFDALQAGGPLRYVVTAVSADDPRRPRRAALTSL</sequence>
<feature type="transmembrane region" description="Helical" evidence="2">
    <location>
        <begin position="44"/>
        <end position="61"/>
    </location>
</feature>
<reference evidence="4" key="1">
    <citation type="submission" date="2023-07" db="EMBL/GenBank/DDBJ databases">
        <title>Thauera sp. CAU 1555 isolated from sand of Yaerae Beach.</title>
        <authorList>
            <person name="Kim W."/>
        </authorList>
    </citation>
    <scope>NUCLEOTIDE SEQUENCE [LARGE SCALE GENOMIC DNA]</scope>
    <source>
        <strain evidence="4">CAU 1555</strain>
    </source>
</reference>
<dbReference type="InterPro" id="IPR005754">
    <property type="entry name" value="Sortase"/>
</dbReference>
<keyword evidence="2" id="KW-0472">Membrane</keyword>
<evidence type="ECO:0000313" key="4">
    <source>
        <dbReference type="Proteomes" id="UP000603602"/>
    </source>
</evidence>
<evidence type="ECO:0000256" key="2">
    <source>
        <dbReference type="SAM" id="Phobius"/>
    </source>
</evidence>
<dbReference type="EC" id="3.4.22.-" evidence="3"/>
<name>A0ABR9B7R3_9RHOO</name>
<dbReference type="InterPro" id="IPR022445">
    <property type="entry name" value="Sortase_proteobact_type"/>
</dbReference>
<dbReference type="CDD" id="cd05828">
    <property type="entry name" value="Sortase_D_1"/>
    <property type="match status" value="1"/>
</dbReference>
<comment type="caution">
    <text evidence="3">The sequence shown here is derived from an EMBL/GenBank/DDBJ whole genome shotgun (WGS) entry which is preliminary data.</text>
</comment>
<keyword evidence="2" id="KW-1133">Transmembrane helix</keyword>
<evidence type="ECO:0000313" key="3">
    <source>
        <dbReference type="EMBL" id="MBD8502398.1"/>
    </source>
</evidence>
<keyword evidence="2" id="KW-0812">Transmembrane</keyword>
<dbReference type="NCBIfam" id="TIGR01076">
    <property type="entry name" value="sortase_fam"/>
    <property type="match status" value="1"/>
</dbReference>